<accession>A0ABN8UFB6</accession>
<evidence type="ECO:0000313" key="2">
    <source>
        <dbReference type="Proteomes" id="UP001154322"/>
    </source>
</evidence>
<dbReference type="EMBL" id="CALYLO010000011">
    <property type="protein sequence ID" value="CAH8248515.1"/>
    <property type="molecule type" value="Genomic_DNA"/>
</dbReference>
<reference evidence="1" key="1">
    <citation type="submission" date="2022-06" db="EMBL/GenBank/DDBJ databases">
        <authorList>
            <person name="Dietemann V."/>
            <person name="Ory F."/>
            <person name="Dainat B."/>
            <person name="Oberhansli S."/>
        </authorList>
    </citation>
    <scope>NUCLEOTIDE SEQUENCE</scope>
    <source>
        <strain evidence="1">Ena-SAMPLE-TAB-26-04-2022-14:26:32:270-5432</strain>
    </source>
</reference>
<keyword evidence="2" id="KW-1185">Reference proteome</keyword>
<sequence>MDIRKNVKVMPHVKDELKSIKEMLNVPTESHAIDYLIRIYREKRAKITLGEHEAAMNATMEAHNQISL</sequence>
<name>A0ABN8UFB6_9BACL</name>
<dbReference type="Proteomes" id="UP001154322">
    <property type="component" value="Unassembled WGS sequence"/>
</dbReference>
<comment type="caution">
    <text evidence="1">The sequence shown here is derived from an EMBL/GenBank/DDBJ whole genome shotgun (WGS) entry which is preliminary data.</text>
</comment>
<dbReference type="RefSeq" id="WP_249725541.1">
    <property type="nucleotide sequence ID" value="NZ_AP031290.1"/>
</dbReference>
<gene>
    <name evidence="1" type="ORF">WJ0W_007183</name>
</gene>
<proteinExistence type="predicted"/>
<organism evidence="1 2">
    <name type="scientific">Paenibacillus melissococcoides</name>
    <dbReference type="NCBI Taxonomy" id="2912268"/>
    <lineage>
        <taxon>Bacteria</taxon>
        <taxon>Bacillati</taxon>
        <taxon>Bacillota</taxon>
        <taxon>Bacilli</taxon>
        <taxon>Bacillales</taxon>
        <taxon>Paenibacillaceae</taxon>
        <taxon>Paenibacillus</taxon>
    </lineage>
</organism>
<evidence type="ECO:0000313" key="1">
    <source>
        <dbReference type="EMBL" id="CAH8248515.1"/>
    </source>
</evidence>
<protein>
    <submittedName>
        <fullName evidence="1">Uncharacterized protein</fullName>
    </submittedName>
</protein>